<accession>A0ABS4TTB7</accession>
<evidence type="ECO:0000256" key="1">
    <source>
        <dbReference type="SAM" id="Phobius"/>
    </source>
</evidence>
<dbReference type="RefSeq" id="WP_209644555.1">
    <property type="nucleotide sequence ID" value="NZ_JAGINW010000001.1"/>
</dbReference>
<gene>
    <name evidence="3" type="ORF">JOF56_008022</name>
</gene>
<protein>
    <recommendedName>
        <fullName evidence="2">DUF4350 domain-containing protein</fullName>
    </recommendedName>
</protein>
<feature type="domain" description="DUF4350" evidence="2">
    <location>
        <begin position="47"/>
        <end position="205"/>
    </location>
</feature>
<keyword evidence="1" id="KW-0812">Transmembrane</keyword>
<dbReference type="EMBL" id="JAGINW010000001">
    <property type="protein sequence ID" value="MBP2327637.1"/>
    <property type="molecule type" value="Genomic_DNA"/>
</dbReference>
<keyword evidence="4" id="KW-1185">Reference proteome</keyword>
<dbReference type="Proteomes" id="UP001519332">
    <property type="component" value="Unassembled WGS sequence"/>
</dbReference>
<name>A0ABS4TTB7_9PSEU</name>
<feature type="transmembrane region" description="Helical" evidence="1">
    <location>
        <begin position="12"/>
        <end position="36"/>
    </location>
</feature>
<organism evidence="3 4">
    <name type="scientific">Kibdelosporangium banguiense</name>
    <dbReference type="NCBI Taxonomy" id="1365924"/>
    <lineage>
        <taxon>Bacteria</taxon>
        <taxon>Bacillati</taxon>
        <taxon>Actinomycetota</taxon>
        <taxon>Actinomycetes</taxon>
        <taxon>Pseudonocardiales</taxon>
        <taxon>Pseudonocardiaceae</taxon>
        <taxon>Kibdelosporangium</taxon>
    </lineage>
</organism>
<keyword evidence="1" id="KW-0472">Membrane</keyword>
<keyword evidence="1" id="KW-1133">Transmembrane helix</keyword>
<reference evidence="3 4" key="1">
    <citation type="submission" date="2021-03" db="EMBL/GenBank/DDBJ databases">
        <title>Sequencing the genomes of 1000 actinobacteria strains.</title>
        <authorList>
            <person name="Klenk H.-P."/>
        </authorList>
    </citation>
    <scope>NUCLEOTIDE SEQUENCE [LARGE SCALE GENOMIC DNA]</scope>
    <source>
        <strain evidence="3 4">DSM 46670</strain>
    </source>
</reference>
<comment type="caution">
    <text evidence="3">The sequence shown here is derived from an EMBL/GenBank/DDBJ whole genome shotgun (WGS) entry which is preliminary data.</text>
</comment>
<evidence type="ECO:0000313" key="4">
    <source>
        <dbReference type="Proteomes" id="UP001519332"/>
    </source>
</evidence>
<proteinExistence type="predicted"/>
<evidence type="ECO:0000259" key="2">
    <source>
        <dbReference type="Pfam" id="PF14258"/>
    </source>
</evidence>
<sequence length="365" mass="38084">MSTSVSPDARRIWAAARGPLIIGVIVLATVIVMSLFRDSPSLDALDPDSVAPTGSRAVARLLTAQGVQIHPVDTAQAAGEALDGGATLLITQPNWVNPVRLNQLRDQARTVVAIAPQGDAVGALIPGVDSAASVPTGTREPGCSLPAARAAGAARIGGITYSDEFSCYDGTLVARSQTILLGGAAPLSNETLAEEGNAALALRLLGQHQRLVWYRPSLADPARDGGQQSFYDLIPPGWKFGLGQVVIAILLFMLWRGRRLGPVVTEPLPVVVRAAETAEGRARLYRRAGATDHAADALRRSAINRLIPLLGLTSDATPEAVADAVAAHTGRDARMVLCGPPPGTEQALVDLAGDLDRLTDEIGPL</sequence>
<dbReference type="InterPro" id="IPR025646">
    <property type="entry name" value="DUF4350"/>
</dbReference>
<dbReference type="Pfam" id="PF14258">
    <property type="entry name" value="DUF4350"/>
    <property type="match status" value="1"/>
</dbReference>
<evidence type="ECO:0000313" key="3">
    <source>
        <dbReference type="EMBL" id="MBP2327637.1"/>
    </source>
</evidence>